<protein>
    <submittedName>
        <fullName evidence="1">Uncharacterized protein</fullName>
    </submittedName>
</protein>
<evidence type="ECO:0000313" key="1">
    <source>
        <dbReference type="EMBL" id="KIW79277.1"/>
    </source>
</evidence>
<keyword evidence="2" id="KW-1185">Reference proteome</keyword>
<dbReference type="EMBL" id="KN846972">
    <property type="protein sequence ID" value="KIW79277.1"/>
    <property type="molecule type" value="Genomic_DNA"/>
</dbReference>
<evidence type="ECO:0000313" key="2">
    <source>
        <dbReference type="Proteomes" id="UP000053029"/>
    </source>
</evidence>
<name>A0A0D2EYI4_9EURO</name>
<dbReference type="Proteomes" id="UP000053029">
    <property type="component" value="Unassembled WGS sequence"/>
</dbReference>
<proteinExistence type="predicted"/>
<reference evidence="1 2" key="1">
    <citation type="submission" date="2015-01" db="EMBL/GenBank/DDBJ databases">
        <title>The Genome Sequence of Fonsecaea pedrosoi CBS 271.37.</title>
        <authorList>
            <consortium name="The Broad Institute Genomics Platform"/>
            <person name="Cuomo C."/>
            <person name="de Hoog S."/>
            <person name="Gorbushina A."/>
            <person name="Stielow B."/>
            <person name="Teixiera M."/>
            <person name="Abouelleil A."/>
            <person name="Chapman S.B."/>
            <person name="Priest M."/>
            <person name="Young S.K."/>
            <person name="Wortman J."/>
            <person name="Nusbaum C."/>
            <person name="Birren B."/>
        </authorList>
    </citation>
    <scope>NUCLEOTIDE SEQUENCE [LARGE SCALE GENOMIC DNA]</scope>
    <source>
        <strain evidence="1 2">CBS 271.37</strain>
    </source>
</reference>
<dbReference type="RefSeq" id="XP_013283085.1">
    <property type="nucleotide sequence ID" value="XM_013427631.1"/>
</dbReference>
<dbReference type="OrthoDB" id="4156583at2759"/>
<sequence>MSHSDHERTIEQQQNHFVLLNRSLQPNDLLAQTKANDAATARLHQGCVTLGVTDHVEEFAQHLFRDFFMPVTPKVVGVMERAGIAACIWTSCSEHKLDISKDQVCLTVNIGMEPLQYSLEKVQGSYAKSRHRYFKRKLRAKSVARGAVYDHATRRRRRLCGRDVTGELRAQIFILASRM</sequence>
<dbReference type="AlphaFoldDB" id="A0A0D2EYI4"/>
<accession>A0A0D2EYI4</accession>
<dbReference type="VEuPathDB" id="FungiDB:Z517_05889"/>
<dbReference type="HOGENOM" id="CLU_1343108_0_0_1"/>
<gene>
    <name evidence="1" type="ORF">Z517_05889</name>
</gene>
<dbReference type="GeneID" id="25305379"/>
<organism evidence="1 2">
    <name type="scientific">Fonsecaea pedrosoi CBS 271.37</name>
    <dbReference type="NCBI Taxonomy" id="1442368"/>
    <lineage>
        <taxon>Eukaryota</taxon>
        <taxon>Fungi</taxon>
        <taxon>Dikarya</taxon>
        <taxon>Ascomycota</taxon>
        <taxon>Pezizomycotina</taxon>
        <taxon>Eurotiomycetes</taxon>
        <taxon>Chaetothyriomycetidae</taxon>
        <taxon>Chaetothyriales</taxon>
        <taxon>Herpotrichiellaceae</taxon>
        <taxon>Fonsecaea</taxon>
    </lineage>
</organism>